<dbReference type="Proteomes" id="UP000240653">
    <property type="component" value="Unassembled WGS sequence"/>
</dbReference>
<organism evidence="2 3">
    <name type="scientific">Pseudaminobacter soli</name>
    <name type="common">ex Li et al. 2025</name>
    <dbReference type="NCBI Taxonomy" id="1295366"/>
    <lineage>
        <taxon>Bacteria</taxon>
        <taxon>Pseudomonadati</taxon>
        <taxon>Pseudomonadota</taxon>
        <taxon>Alphaproteobacteria</taxon>
        <taxon>Hyphomicrobiales</taxon>
        <taxon>Phyllobacteriaceae</taxon>
        <taxon>Pseudaminobacter</taxon>
    </lineage>
</organism>
<comment type="caution">
    <text evidence="2">The sequence shown here is derived from an EMBL/GenBank/DDBJ whole genome shotgun (WGS) entry which is preliminary data.</text>
</comment>
<feature type="transmembrane region" description="Helical" evidence="1">
    <location>
        <begin position="44"/>
        <end position="67"/>
    </location>
</feature>
<keyword evidence="1" id="KW-0812">Transmembrane</keyword>
<dbReference type="EMBL" id="PXYL01000002">
    <property type="protein sequence ID" value="PSJ62891.1"/>
    <property type="molecule type" value="Genomic_DNA"/>
</dbReference>
<name>A0A2P7SKN4_9HYPH</name>
<keyword evidence="1" id="KW-1133">Transmembrane helix</keyword>
<keyword evidence="3" id="KW-1185">Reference proteome</keyword>
<evidence type="ECO:0000313" key="3">
    <source>
        <dbReference type="Proteomes" id="UP000240653"/>
    </source>
</evidence>
<protein>
    <submittedName>
        <fullName evidence="2">Uncharacterized protein</fullName>
    </submittedName>
</protein>
<dbReference type="AlphaFoldDB" id="A0A2P7SKN4"/>
<gene>
    <name evidence="2" type="ORF">C7I85_04780</name>
</gene>
<accession>A0A2P7SKN4</accession>
<evidence type="ECO:0000256" key="1">
    <source>
        <dbReference type="SAM" id="Phobius"/>
    </source>
</evidence>
<evidence type="ECO:0000313" key="2">
    <source>
        <dbReference type="EMBL" id="PSJ62891.1"/>
    </source>
</evidence>
<reference evidence="2 3" key="1">
    <citation type="submission" date="2018-03" db="EMBL/GenBank/DDBJ databases">
        <title>The draft genome of Mesorhizobium soli JCM 19897.</title>
        <authorList>
            <person name="Li L."/>
            <person name="Liu L."/>
            <person name="Liang L."/>
            <person name="Wang T."/>
            <person name="Zhang X."/>
        </authorList>
    </citation>
    <scope>NUCLEOTIDE SEQUENCE [LARGE SCALE GENOMIC DNA]</scope>
    <source>
        <strain evidence="2 3">JCM 19897</strain>
    </source>
</reference>
<sequence>MALLRTACKMRSLTQPLTGVCQVTEPEKDNRTDAQKRAEIRSSIITWAVFIGGLALAFATVDFFLIAE</sequence>
<keyword evidence="1" id="KW-0472">Membrane</keyword>
<proteinExistence type="predicted"/>